<sequence>MSYADAVAHAPDACIGYACGSRVPAPYACVLYAAALYACGSCVPAPYACVLYAAALYACGSRVPALHACASYLPAPYTYTSPATYTSYAPAARRLLLSPRQRLRSVTSSVRRVSLTLRST</sequence>
<dbReference type="AlphaFoldDB" id="A0A3Q9K4T1"/>
<reference evidence="1 2" key="1">
    <citation type="submission" date="2018-04" db="EMBL/GenBank/DDBJ databases">
        <title>Complete genome sequences of Streptomyces lydicus strain WYEC and characterization of antagonistic properties of biological control agents.</title>
        <authorList>
            <person name="Mariita R.M."/>
            <person name="Sello J.K."/>
        </authorList>
    </citation>
    <scope>NUCLEOTIDE SEQUENCE [LARGE SCALE GENOMIC DNA]</scope>
    <source>
        <strain evidence="1 2">WYEC 108</strain>
    </source>
</reference>
<accession>A0A3Q9K4T1</accession>
<evidence type="ECO:0000313" key="2">
    <source>
        <dbReference type="Proteomes" id="UP000275579"/>
    </source>
</evidence>
<protein>
    <submittedName>
        <fullName evidence="1">Uncharacterized protein</fullName>
    </submittedName>
</protein>
<name>A0A3Q9K4T1_9ACTN</name>
<evidence type="ECO:0000313" key="1">
    <source>
        <dbReference type="EMBL" id="AZS71925.1"/>
    </source>
</evidence>
<dbReference type="EMBL" id="CP029042">
    <property type="protein sequence ID" value="AZS71925.1"/>
    <property type="molecule type" value="Genomic_DNA"/>
</dbReference>
<dbReference type="Proteomes" id="UP000275579">
    <property type="component" value="Chromosome"/>
</dbReference>
<proteinExistence type="predicted"/>
<gene>
    <name evidence="1" type="ORF">DDE74_14080</name>
</gene>
<organism evidence="1 2">
    <name type="scientific">Streptomyces lydicus</name>
    <dbReference type="NCBI Taxonomy" id="47763"/>
    <lineage>
        <taxon>Bacteria</taxon>
        <taxon>Bacillati</taxon>
        <taxon>Actinomycetota</taxon>
        <taxon>Actinomycetes</taxon>
        <taxon>Kitasatosporales</taxon>
        <taxon>Streptomycetaceae</taxon>
        <taxon>Streptomyces</taxon>
    </lineage>
</organism>